<comment type="caution">
    <text evidence="1">The sequence shown here is derived from an EMBL/GenBank/DDBJ whole genome shotgun (WGS) entry which is preliminary data.</text>
</comment>
<proteinExistence type="predicted"/>
<dbReference type="OrthoDB" id="2522477at2759"/>
<dbReference type="GeneID" id="81429786"/>
<name>A0A9W9HWN5_9EURO</name>
<dbReference type="RefSeq" id="XP_056540375.1">
    <property type="nucleotide sequence ID" value="XM_056690610.1"/>
</dbReference>
<gene>
    <name evidence="1" type="ORF">N7482_008486</name>
</gene>
<evidence type="ECO:0008006" key="3">
    <source>
        <dbReference type="Google" id="ProtNLM"/>
    </source>
</evidence>
<accession>A0A9W9HWN5</accession>
<dbReference type="Proteomes" id="UP001149163">
    <property type="component" value="Unassembled WGS sequence"/>
</dbReference>
<evidence type="ECO:0000313" key="2">
    <source>
        <dbReference type="Proteomes" id="UP001149163"/>
    </source>
</evidence>
<protein>
    <recommendedName>
        <fullName evidence="3">F-box domain-containing protein</fullName>
    </recommendedName>
</protein>
<dbReference type="EMBL" id="JAPQKN010000006">
    <property type="protein sequence ID" value="KAJ5157386.1"/>
    <property type="molecule type" value="Genomic_DNA"/>
</dbReference>
<dbReference type="AlphaFoldDB" id="A0A9W9HWN5"/>
<reference evidence="1" key="1">
    <citation type="submission" date="2022-11" db="EMBL/GenBank/DDBJ databases">
        <authorList>
            <person name="Petersen C."/>
        </authorList>
    </citation>
    <scope>NUCLEOTIDE SEQUENCE</scope>
    <source>
        <strain evidence="1">IBT 26290</strain>
    </source>
</reference>
<keyword evidence="2" id="KW-1185">Reference proteome</keyword>
<organism evidence="1 2">
    <name type="scientific">Penicillium canariense</name>
    <dbReference type="NCBI Taxonomy" id="189055"/>
    <lineage>
        <taxon>Eukaryota</taxon>
        <taxon>Fungi</taxon>
        <taxon>Dikarya</taxon>
        <taxon>Ascomycota</taxon>
        <taxon>Pezizomycotina</taxon>
        <taxon>Eurotiomycetes</taxon>
        <taxon>Eurotiomycetidae</taxon>
        <taxon>Eurotiales</taxon>
        <taxon>Aspergillaceae</taxon>
        <taxon>Penicillium</taxon>
    </lineage>
</organism>
<evidence type="ECO:0000313" key="1">
    <source>
        <dbReference type="EMBL" id="KAJ5157386.1"/>
    </source>
</evidence>
<reference evidence="1" key="2">
    <citation type="journal article" date="2023" name="IMA Fungus">
        <title>Comparative genomic study of the Penicillium genus elucidates a diverse pangenome and 15 lateral gene transfer events.</title>
        <authorList>
            <person name="Petersen C."/>
            <person name="Sorensen T."/>
            <person name="Nielsen M.R."/>
            <person name="Sondergaard T.E."/>
            <person name="Sorensen J.L."/>
            <person name="Fitzpatrick D.A."/>
            <person name="Frisvad J.C."/>
            <person name="Nielsen K.L."/>
        </authorList>
    </citation>
    <scope>NUCLEOTIDE SEQUENCE</scope>
    <source>
        <strain evidence="1">IBT 26290</strain>
    </source>
</reference>
<sequence>MARLLDLPDEVILEIIDYLQTDTKQIKLSLYELGDAYRYAIDHDPSQRVKYLHSFLLASRRLNSLLTPIFYRDIFVREYCRVGKKIPLEQLKWSLEKNPSLQEHIVSAIIPCGSSWRDHSIRNILHVFWFTNIQTLTIHGFKDWEPMQFENNSHVGTSPVECLRLVDCGAHEEALATVLSWPAALKVLHYDAEQGEWEGHYGDEPAKSWTCAAFVRTLRSQRGTLEELTMTRPWLEHEGLGNGPRIDLSEFTALETLRIYHVFLCGWDDPSGVWKGLPHSLEVLEVFYDDKDLTQFLWESDDEPYDTFLLDLIRHKRAHLPHLRTVTIYSFDKVYDPEREEDLPAGLWTLPSSLAREAEAAGIKLDVWLGYPDAPNFEEADVFGSLKISQNEHSSRPKQRVAARLSSVPQCNFSQEPSAGRVKAYGRYTQLQF</sequence>